<proteinExistence type="predicted"/>
<dbReference type="PROSITE" id="PS50835">
    <property type="entry name" value="IG_LIKE"/>
    <property type="match status" value="1"/>
</dbReference>
<dbReference type="Gene3D" id="2.60.40.10">
    <property type="entry name" value="Immunoglobulins"/>
    <property type="match status" value="1"/>
</dbReference>
<evidence type="ECO:0000256" key="1">
    <source>
        <dbReference type="ARBA" id="ARBA00022729"/>
    </source>
</evidence>
<evidence type="ECO:0000259" key="5">
    <source>
        <dbReference type="PROSITE" id="PS50835"/>
    </source>
</evidence>
<dbReference type="InterPro" id="IPR007110">
    <property type="entry name" value="Ig-like_dom"/>
</dbReference>
<keyword evidence="3" id="KW-0325">Glycoprotein</keyword>
<evidence type="ECO:0000313" key="6">
    <source>
        <dbReference type="Ensembl" id="ENSLLEP00000034442.1"/>
    </source>
</evidence>
<keyword evidence="1" id="KW-0732">Signal</keyword>
<protein>
    <recommendedName>
        <fullName evidence="5">Ig-like domain-containing protein</fullName>
    </recommendedName>
</protein>
<keyword evidence="4" id="KW-0393">Immunoglobulin domain</keyword>
<evidence type="ECO:0000313" key="7">
    <source>
        <dbReference type="Proteomes" id="UP000694569"/>
    </source>
</evidence>
<evidence type="ECO:0000256" key="3">
    <source>
        <dbReference type="ARBA" id="ARBA00023180"/>
    </source>
</evidence>
<dbReference type="InterPro" id="IPR013783">
    <property type="entry name" value="Ig-like_fold"/>
</dbReference>
<dbReference type="Proteomes" id="UP000694569">
    <property type="component" value="Unplaced"/>
</dbReference>
<evidence type="ECO:0000256" key="2">
    <source>
        <dbReference type="ARBA" id="ARBA00023157"/>
    </source>
</evidence>
<dbReference type="InterPro" id="IPR052598">
    <property type="entry name" value="IgSF_CEA-related"/>
</dbReference>
<dbReference type="GeneTree" id="ENSGT00960000189963"/>
<dbReference type="Pfam" id="PF13927">
    <property type="entry name" value="Ig_3"/>
    <property type="match status" value="1"/>
</dbReference>
<dbReference type="PANTHER" id="PTHR44337:SF20">
    <property type="entry name" value="CARCINOEMBRYONIC ANTIGEN-RELATED CELL ADHESION MOLECULE 5-RELATED"/>
    <property type="match status" value="1"/>
</dbReference>
<sequence length="197" mass="21541">MHPAGQPAQLQLCNLAATCSSSQGVLRREAPAGCPLQWYKGQNANNNIVIIPYFATLYTDPSARICVNGVYSESFPIQNGTRQGCPLSPLLFVLRTTISQVKESDTVTLTCETENAERIIWGQSKTSLSSDIIVSRDNKTITFSSVNRSDAGDYYCVAENAVSKRASDPHSLIVNCKSLCDMSKLFLFTTLCSNTQE</sequence>
<dbReference type="AlphaFoldDB" id="A0A8C5Q8V6"/>
<reference evidence="6" key="1">
    <citation type="submission" date="2025-08" db="UniProtKB">
        <authorList>
            <consortium name="Ensembl"/>
        </authorList>
    </citation>
    <scope>IDENTIFICATION</scope>
</reference>
<dbReference type="InterPro" id="IPR003598">
    <property type="entry name" value="Ig_sub2"/>
</dbReference>
<keyword evidence="7" id="KW-1185">Reference proteome</keyword>
<dbReference type="InterPro" id="IPR003599">
    <property type="entry name" value="Ig_sub"/>
</dbReference>
<organism evidence="6 7">
    <name type="scientific">Leptobrachium leishanense</name>
    <name type="common">Leishan spiny toad</name>
    <dbReference type="NCBI Taxonomy" id="445787"/>
    <lineage>
        <taxon>Eukaryota</taxon>
        <taxon>Metazoa</taxon>
        <taxon>Chordata</taxon>
        <taxon>Craniata</taxon>
        <taxon>Vertebrata</taxon>
        <taxon>Euteleostomi</taxon>
        <taxon>Amphibia</taxon>
        <taxon>Batrachia</taxon>
        <taxon>Anura</taxon>
        <taxon>Pelobatoidea</taxon>
        <taxon>Megophryidae</taxon>
        <taxon>Leptobrachium</taxon>
    </lineage>
</organism>
<name>A0A8C5Q8V6_9ANUR</name>
<accession>A0A8C5Q8V6</accession>
<dbReference type="SMART" id="SM00409">
    <property type="entry name" value="IG"/>
    <property type="match status" value="1"/>
</dbReference>
<dbReference type="OrthoDB" id="416119at2759"/>
<feature type="domain" description="Ig-like" evidence="5">
    <location>
        <begin position="89"/>
        <end position="167"/>
    </location>
</feature>
<evidence type="ECO:0000256" key="4">
    <source>
        <dbReference type="ARBA" id="ARBA00023319"/>
    </source>
</evidence>
<dbReference type="InterPro" id="IPR036179">
    <property type="entry name" value="Ig-like_dom_sf"/>
</dbReference>
<keyword evidence="2" id="KW-1015">Disulfide bond</keyword>
<dbReference type="Ensembl" id="ENSLLET00000035751.1">
    <property type="protein sequence ID" value="ENSLLEP00000034442.1"/>
    <property type="gene ID" value="ENSLLEG00000021754.1"/>
</dbReference>
<dbReference type="SUPFAM" id="SSF48726">
    <property type="entry name" value="Immunoglobulin"/>
    <property type="match status" value="1"/>
</dbReference>
<dbReference type="SMART" id="SM00408">
    <property type="entry name" value="IGc2"/>
    <property type="match status" value="1"/>
</dbReference>
<reference evidence="6" key="2">
    <citation type="submission" date="2025-09" db="UniProtKB">
        <authorList>
            <consortium name="Ensembl"/>
        </authorList>
    </citation>
    <scope>IDENTIFICATION</scope>
</reference>
<dbReference type="PANTHER" id="PTHR44337">
    <property type="entry name" value="CARCINOEMBRYONIC ANTIGEN-RELATED CELL ADHESION MOLECULE 8"/>
    <property type="match status" value="1"/>
</dbReference>